<evidence type="ECO:0000259" key="1">
    <source>
        <dbReference type="Pfam" id="PF07258"/>
    </source>
</evidence>
<feature type="domain" description="COMM" evidence="1">
    <location>
        <begin position="54"/>
        <end position="115"/>
    </location>
</feature>
<gene>
    <name evidence="2" type="ORF">EHAR0213_LOCUS6871</name>
</gene>
<dbReference type="EMBL" id="HBII01016221">
    <property type="protein sequence ID" value="CAE0347960.1"/>
    <property type="molecule type" value="Transcribed_RNA"/>
</dbReference>
<reference evidence="2" key="1">
    <citation type="submission" date="2021-01" db="EMBL/GenBank/DDBJ databases">
        <authorList>
            <person name="Corre E."/>
            <person name="Pelletier E."/>
            <person name="Niang G."/>
            <person name="Scheremetjew M."/>
            <person name="Finn R."/>
            <person name="Kale V."/>
            <person name="Holt S."/>
            <person name="Cochrane G."/>
            <person name="Meng A."/>
            <person name="Brown T."/>
            <person name="Cohen L."/>
        </authorList>
    </citation>
    <scope>NUCLEOTIDE SEQUENCE</scope>
    <source>
        <strain evidence="2">FSP1.4</strain>
    </source>
</reference>
<accession>A0A7S3J7M7</accession>
<sequence length="132" mass="15486">MYLAKLRITAKEFEGLYPQTGLKAELKPTFVNIVLPALRELREVMDTAEDEGYSKFKDIEWRLSISIGSRLKKEMFEPKFTMRLTMEDEKSNTKNFLIDSDYSNMVKLRDELTEALQSLESPFSKKVFKFLK</sequence>
<organism evidence="2">
    <name type="scientific">Euplotes harpa</name>
    <dbReference type="NCBI Taxonomy" id="151035"/>
    <lineage>
        <taxon>Eukaryota</taxon>
        <taxon>Sar</taxon>
        <taxon>Alveolata</taxon>
        <taxon>Ciliophora</taxon>
        <taxon>Intramacronucleata</taxon>
        <taxon>Spirotrichea</taxon>
        <taxon>Hypotrichia</taxon>
        <taxon>Euplotida</taxon>
        <taxon>Euplotidae</taxon>
        <taxon>Euplotes</taxon>
    </lineage>
</organism>
<dbReference type="InterPro" id="IPR037354">
    <property type="entry name" value="Commd2"/>
</dbReference>
<dbReference type="Pfam" id="PF07258">
    <property type="entry name" value="COMM_domain"/>
    <property type="match status" value="1"/>
</dbReference>
<name>A0A7S3J7M7_9SPIT</name>
<proteinExistence type="predicted"/>
<protein>
    <recommendedName>
        <fullName evidence="1">COMM domain-containing protein</fullName>
    </recommendedName>
</protein>
<dbReference type="PANTHER" id="PTHR15857:SF0">
    <property type="entry name" value="COMM DOMAIN-CONTAINING PROTEIN 2"/>
    <property type="match status" value="1"/>
</dbReference>
<evidence type="ECO:0000313" key="2">
    <source>
        <dbReference type="EMBL" id="CAE0347960.1"/>
    </source>
</evidence>
<dbReference type="PANTHER" id="PTHR15857">
    <property type="entry name" value="COMM DOMAIN CONTAINING PROTEIN 2"/>
    <property type="match status" value="1"/>
</dbReference>
<dbReference type="InterPro" id="IPR017920">
    <property type="entry name" value="COMM"/>
</dbReference>
<dbReference type="AlphaFoldDB" id="A0A7S3J7M7"/>